<dbReference type="EMBL" id="BDSP01000134">
    <property type="protein sequence ID" value="GAX19128.1"/>
    <property type="molecule type" value="Genomic_DNA"/>
</dbReference>
<feature type="domain" description="Cyclin N-terminal" evidence="2">
    <location>
        <begin position="601"/>
        <end position="649"/>
    </location>
</feature>
<comment type="caution">
    <text evidence="3">The sequence shown here is derived from an EMBL/GenBank/DDBJ whole genome shotgun (WGS) entry which is preliminary data.</text>
</comment>
<evidence type="ECO:0000256" key="1">
    <source>
        <dbReference type="SAM" id="MobiDB-lite"/>
    </source>
</evidence>
<feature type="region of interest" description="Disordered" evidence="1">
    <location>
        <begin position="800"/>
        <end position="966"/>
    </location>
</feature>
<dbReference type="Pfam" id="PF00134">
    <property type="entry name" value="Cyclin_N"/>
    <property type="match status" value="1"/>
</dbReference>
<dbReference type="Gene3D" id="1.10.472.10">
    <property type="entry name" value="Cyclin-like"/>
    <property type="match status" value="1"/>
</dbReference>
<feature type="compositionally biased region" description="Basic and acidic residues" evidence="1">
    <location>
        <begin position="934"/>
        <end position="959"/>
    </location>
</feature>
<name>A0A1Z5JZ69_FISSO</name>
<feature type="compositionally biased region" description="Polar residues" evidence="1">
    <location>
        <begin position="841"/>
        <end position="863"/>
    </location>
</feature>
<dbReference type="InterPro" id="IPR006671">
    <property type="entry name" value="Cyclin_N"/>
</dbReference>
<dbReference type="SUPFAM" id="SSF47954">
    <property type="entry name" value="Cyclin-like"/>
    <property type="match status" value="1"/>
</dbReference>
<accession>A0A1Z5JZ69</accession>
<feature type="compositionally biased region" description="Low complexity" evidence="1">
    <location>
        <begin position="85"/>
        <end position="116"/>
    </location>
</feature>
<feature type="region of interest" description="Disordered" evidence="1">
    <location>
        <begin position="1"/>
        <end position="25"/>
    </location>
</feature>
<feature type="region of interest" description="Disordered" evidence="1">
    <location>
        <begin position="533"/>
        <end position="571"/>
    </location>
</feature>
<feature type="region of interest" description="Disordered" evidence="1">
    <location>
        <begin position="407"/>
        <end position="446"/>
    </location>
</feature>
<keyword evidence="4" id="KW-1185">Reference proteome</keyword>
<sequence length="1057" mass="118828">MSNSSDWSLSAKKEPSNDHFIVSKPARRRLNSHDEYIEQGISFSLYQKKRQDTLNNNSDNDGSPKRRQYSLGSYSRPVSPRHNSSKGSISSTSQGLLRNQNSALSTSTANNNSMASKESNKRVYRGSDNRFVTRDIAALDFLLGIPLAAEPQLVMNGWALQQRKVQEEQQQNYGNDTKTIAHAAHGTWWEKYIRETESNEASAALKQSNNNGHNIIDDQDDDDELERPDHAEFTQQEHGKAAKSTNKAMAGTVMQPAYTPGRRLDGDIAVRVNIPVTNNLLIQTKQKAVARQATIREWERATAHGLCHAPMLDGRLFFSADSSYPVSVFSVIRYEPRREHAAFMRKKLESLGGGGSQFVMPTRDWRGISYRALLPMRRSRHTMLNQQYHDKAFNRFLSQHSARDWKENGSHSGYDTNNDDEKSLGDDDSISDDDDSVEPYVPGVLDDPEMVLGRHRNVMIGDHVIGPMVTSTIQFVKPELLKAELNKQFREQFDGWEPPKAARKFIGAYVNVQEGKYLLKDPAEAETSVVVDMTTDSNHTSEDISSDAKPNRRRQSSVTSAESVGESTTGLKEIPTLRIPPSLTLSKIRSVKEQALKAAVMSNLEIGTVALACVYFERLCLDCRVDKSNRRLSFAACLLLAAKLNEPNVGLVITTASDENDKNEKTDFSSKLVSLVKPNKRSNNMFASLLEFFTQEWSLSIKNLLDAEWGVFAALRFSLHATPLQVAFHFRRLLKSLALSPREYLGEVMWEQWQEALEIEEKRNRERERRLGVKRKRKEERLRDLQMELENEVMRMQKNVEGEVLRRSQGTASDNKSFRKDDEPRNNNLQGPTDRFKSFSKRTLSSGQLDSDGTYSSRPSNRSGDAIKHTIGKNFVKLLNPPDNRDDRGTIASPAGLSSTATGTPRNRERPSRGTKPPLRTASSGGQPFSHLRSSSDVKDHTGRVDSEDERRRGRKPPERTSSGRNFFNRLGVRRIVSVDRMAEKFGGIDLEQGNLPPAQGNANTTLRQSPSMPILHQSDVPDFVAISIPDITDVSIVNRLDDNGSKGGFDDDEFLV</sequence>
<feature type="compositionally biased region" description="Polar residues" evidence="1">
    <location>
        <begin position="556"/>
        <end position="570"/>
    </location>
</feature>
<dbReference type="InParanoid" id="A0A1Z5JZ69"/>
<dbReference type="PANTHER" id="PTHR22896:SF0">
    <property type="entry name" value="CYCLIN N-TERMINAL DOMAIN-CONTAINING PROTEIN"/>
    <property type="match status" value="1"/>
</dbReference>
<dbReference type="OrthoDB" id="5353095at2759"/>
<feature type="compositionally biased region" description="Polar residues" evidence="1">
    <location>
        <begin position="921"/>
        <end position="933"/>
    </location>
</feature>
<feature type="compositionally biased region" description="Basic and acidic residues" evidence="1">
    <location>
        <begin position="816"/>
        <end position="825"/>
    </location>
</feature>
<evidence type="ECO:0000259" key="2">
    <source>
        <dbReference type="Pfam" id="PF00134"/>
    </source>
</evidence>
<feature type="compositionally biased region" description="Polar residues" evidence="1">
    <location>
        <begin position="896"/>
        <end position="905"/>
    </location>
</feature>
<gene>
    <name evidence="3" type="ORF">FisN_3Lh070</name>
</gene>
<feature type="region of interest" description="Disordered" evidence="1">
    <location>
        <begin position="52"/>
        <end position="122"/>
    </location>
</feature>
<proteinExistence type="predicted"/>
<dbReference type="PANTHER" id="PTHR22896">
    <property type="entry name" value="CDK5 AND ABL1 ENZYME SUBSTRATE 1"/>
    <property type="match status" value="1"/>
</dbReference>
<reference evidence="3 4" key="1">
    <citation type="journal article" date="2015" name="Plant Cell">
        <title>Oil accumulation by the oleaginous diatom Fistulifera solaris as revealed by the genome and transcriptome.</title>
        <authorList>
            <person name="Tanaka T."/>
            <person name="Maeda Y."/>
            <person name="Veluchamy A."/>
            <person name="Tanaka M."/>
            <person name="Abida H."/>
            <person name="Marechal E."/>
            <person name="Bowler C."/>
            <person name="Muto M."/>
            <person name="Sunaga Y."/>
            <person name="Tanaka M."/>
            <person name="Yoshino T."/>
            <person name="Taniguchi T."/>
            <person name="Fukuda Y."/>
            <person name="Nemoto M."/>
            <person name="Matsumoto M."/>
            <person name="Wong P.S."/>
            <person name="Aburatani S."/>
            <person name="Fujibuchi W."/>
        </authorList>
    </citation>
    <scope>NUCLEOTIDE SEQUENCE [LARGE SCALE GENOMIC DNA]</scope>
    <source>
        <strain evidence="3 4">JPCC DA0580</strain>
    </source>
</reference>
<evidence type="ECO:0000313" key="3">
    <source>
        <dbReference type="EMBL" id="GAX19128.1"/>
    </source>
</evidence>
<dbReference type="Proteomes" id="UP000198406">
    <property type="component" value="Unassembled WGS sequence"/>
</dbReference>
<dbReference type="InterPro" id="IPR012388">
    <property type="entry name" value="CABLES1/2"/>
</dbReference>
<dbReference type="InterPro" id="IPR036915">
    <property type="entry name" value="Cyclin-like_sf"/>
</dbReference>
<feature type="compositionally biased region" description="Acidic residues" evidence="1">
    <location>
        <begin position="426"/>
        <end position="437"/>
    </location>
</feature>
<organism evidence="3 4">
    <name type="scientific">Fistulifera solaris</name>
    <name type="common">Oleaginous diatom</name>
    <dbReference type="NCBI Taxonomy" id="1519565"/>
    <lineage>
        <taxon>Eukaryota</taxon>
        <taxon>Sar</taxon>
        <taxon>Stramenopiles</taxon>
        <taxon>Ochrophyta</taxon>
        <taxon>Bacillariophyta</taxon>
        <taxon>Bacillariophyceae</taxon>
        <taxon>Bacillariophycidae</taxon>
        <taxon>Naviculales</taxon>
        <taxon>Naviculaceae</taxon>
        <taxon>Fistulifera</taxon>
    </lineage>
</organism>
<evidence type="ECO:0000313" key="4">
    <source>
        <dbReference type="Proteomes" id="UP000198406"/>
    </source>
</evidence>
<protein>
    <recommendedName>
        <fullName evidence="2">Cyclin N-terminal domain-containing protein</fullName>
    </recommendedName>
</protein>
<dbReference type="AlphaFoldDB" id="A0A1Z5JZ69"/>
<dbReference type="GO" id="GO:0051726">
    <property type="term" value="P:regulation of cell cycle"/>
    <property type="evidence" value="ECO:0007669"/>
    <property type="project" value="InterPro"/>
</dbReference>